<dbReference type="InterPro" id="IPR008266">
    <property type="entry name" value="Tyr_kinase_AS"/>
</dbReference>
<dbReference type="FunFam" id="3.30.200.20:FF:000134">
    <property type="entry name" value="Dual specificity testis-specific protein kinase 2"/>
    <property type="match status" value="1"/>
</dbReference>
<feature type="binding site" evidence="18">
    <location>
        <position position="138"/>
    </location>
    <ligand>
        <name>ATP</name>
        <dbReference type="ChEBI" id="CHEBI:30616"/>
    </ligand>
</feature>
<feature type="non-terminal residue" evidence="21">
    <location>
        <position position="1"/>
    </location>
</feature>
<dbReference type="InterPro" id="IPR001245">
    <property type="entry name" value="Ser-Thr/Tyr_kinase_cat_dom"/>
</dbReference>
<dbReference type="GO" id="GO:0005737">
    <property type="term" value="C:cytoplasm"/>
    <property type="evidence" value="ECO:0007669"/>
    <property type="project" value="TreeGrafter"/>
</dbReference>
<sequence>NNRKLYLDNRLELVWAKTFGLKQNYFLLLLEILRMSASGEALLYNCRSLECSENGPMYSHIVSVRNGGINVSSNAKKYSKPSRSMSTCVPSSSYEALRYAVAALNRLDDFNCEKIGAGFFSEVFKVTHRTTGQVMVLKMNTSLSNRANMLREVQLMNRLSHENILRFMGVCVHEGQLHALTEYINGGSLEQLLQNEHIELSWETRIKLSLDIARGMCYLHSRGVFHRDLTSKNVLIKIDDDEMTAVVGDFGLAEKIPDPRDRSQRLPIVGSPYWMAPECLKGLWYNEKADVFSYGIILCEIIARIEADPDILPRTENFGVDYVAFSDMCPDCPPQFLELAFTSCRIDPESRPCFKEIVHQLEKMLNVISSMSGGSHLFYPPVVYTSCWDDGDNIDSVRAIFAHGWNRLSPPQNKIQQIDSTPVKMRNSSVPQTPVTPKHIGEAMSMCDPHYKPNNSSHNPFASLPRFWKGKKFLEPSINDVDLAHSMNFDLLSPSKSSVTSSEVQAPKKEQPASISCSNSRKNLSKSLPSSPVLNRKSSKLQNLYSDICNGDIPDSPRSVSPCPFSSPSSISPFDDDSFSVQEQMNDCKLDDACSQLQDARKNRLPTPLCESSASITFRTKTPSLCAKLRRSSGESGFFSVGDRNSNCDLSLESYHAHEDLQSWTTDSSVELHLNDSSSDAGQVDRLGGRNSDCDFSLDSFHVQDMPSWTTDGSVDLQLNDTDSGQANNVGGRKRPSSCYSDDSCCCGNHSPSLCEDLDMNKEHFVKSKDVFCSLPVCRKSGIQSLVMCDCTCHLCGTDIYCSSNVSCAVGELSSHDEIVQPNIEASKLSDPPLIDKSGFLKEFAKRNKLQPD</sequence>
<protein>
    <recommendedName>
        <fullName evidence="4">dual-specificity kinase</fullName>
        <ecNumber evidence="4">2.7.12.1</ecNumber>
    </recommendedName>
</protein>
<evidence type="ECO:0000256" key="7">
    <source>
        <dbReference type="ARBA" id="ARBA00022679"/>
    </source>
</evidence>
<dbReference type="Gene3D" id="3.30.200.20">
    <property type="entry name" value="Phosphorylase Kinase, domain 1"/>
    <property type="match status" value="1"/>
</dbReference>
<keyword evidence="22" id="KW-1185">Reference proteome</keyword>
<evidence type="ECO:0000256" key="19">
    <source>
        <dbReference type="SAM" id="MobiDB-lite"/>
    </source>
</evidence>
<feature type="compositionally biased region" description="Polar residues" evidence="19">
    <location>
        <begin position="513"/>
        <end position="533"/>
    </location>
</feature>
<dbReference type="FunFam" id="1.10.510.10:FF:000202">
    <property type="entry name" value="Dual specificity testis-specific protein kinase 2"/>
    <property type="match status" value="1"/>
</dbReference>
<evidence type="ECO:0000256" key="6">
    <source>
        <dbReference type="ARBA" id="ARBA00022553"/>
    </source>
</evidence>
<evidence type="ECO:0000256" key="11">
    <source>
        <dbReference type="ARBA" id="ARBA00022840"/>
    </source>
</evidence>
<dbReference type="GO" id="GO:0004713">
    <property type="term" value="F:protein tyrosine kinase activity"/>
    <property type="evidence" value="ECO:0007669"/>
    <property type="project" value="UniProtKB-KW"/>
</dbReference>
<accession>A0A8X6I7S4</accession>
<keyword evidence="14" id="KW-0464">Manganese</keyword>
<organism evidence="21 22">
    <name type="scientific">Trichonephila clavata</name>
    <name type="common">Joro spider</name>
    <name type="synonym">Nephila clavata</name>
    <dbReference type="NCBI Taxonomy" id="2740835"/>
    <lineage>
        <taxon>Eukaryota</taxon>
        <taxon>Metazoa</taxon>
        <taxon>Ecdysozoa</taxon>
        <taxon>Arthropoda</taxon>
        <taxon>Chelicerata</taxon>
        <taxon>Arachnida</taxon>
        <taxon>Araneae</taxon>
        <taxon>Araneomorphae</taxon>
        <taxon>Entelegynae</taxon>
        <taxon>Araneoidea</taxon>
        <taxon>Nephilidae</taxon>
        <taxon>Trichonephila</taxon>
    </lineage>
</organism>
<comment type="catalytic activity">
    <reaction evidence="15">
        <text>L-seryl-[protein] + ATP = O-phospho-L-seryl-[protein] + ADP + H(+)</text>
        <dbReference type="Rhea" id="RHEA:17989"/>
        <dbReference type="Rhea" id="RHEA-COMP:9863"/>
        <dbReference type="Rhea" id="RHEA-COMP:11604"/>
        <dbReference type="ChEBI" id="CHEBI:15378"/>
        <dbReference type="ChEBI" id="CHEBI:29999"/>
        <dbReference type="ChEBI" id="CHEBI:30616"/>
        <dbReference type="ChEBI" id="CHEBI:83421"/>
        <dbReference type="ChEBI" id="CHEBI:456216"/>
        <dbReference type="EC" id="2.7.12.1"/>
    </reaction>
</comment>
<dbReference type="AlphaFoldDB" id="A0A8X6I7S4"/>
<keyword evidence="9 18" id="KW-0547">Nucleotide-binding</keyword>
<evidence type="ECO:0000256" key="13">
    <source>
        <dbReference type="ARBA" id="ARBA00023137"/>
    </source>
</evidence>
<comment type="catalytic activity">
    <reaction evidence="17">
        <text>L-tyrosyl-[protein] + ATP = O-phospho-L-tyrosyl-[protein] + ADP + H(+)</text>
        <dbReference type="Rhea" id="RHEA:10596"/>
        <dbReference type="Rhea" id="RHEA-COMP:10136"/>
        <dbReference type="Rhea" id="RHEA-COMP:20101"/>
        <dbReference type="ChEBI" id="CHEBI:15378"/>
        <dbReference type="ChEBI" id="CHEBI:30616"/>
        <dbReference type="ChEBI" id="CHEBI:46858"/>
        <dbReference type="ChEBI" id="CHEBI:61978"/>
        <dbReference type="ChEBI" id="CHEBI:456216"/>
        <dbReference type="EC" id="2.7.12.1"/>
    </reaction>
</comment>
<evidence type="ECO:0000256" key="2">
    <source>
        <dbReference type="ARBA" id="ARBA00001946"/>
    </source>
</evidence>
<name>A0A8X6I7S4_TRICU</name>
<dbReference type="InterPro" id="IPR017441">
    <property type="entry name" value="Protein_kinase_ATP_BS"/>
</dbReference>
<dbReference type="InterPro" id="IPR011009">
    <property type="entry name" value="Kinase-like_dom_sf"/>
</dbReference>
<evidence type="ECO:0000256" key="8">
    <source>
        <dbReference type="ARBA" id="ARBA00022723"/>
    </source>
</evidence>
<evidence type="ECO:0000256" key="16">
    <source>
        <dbReference type="ARBA" id="ARBA00049308"/>
    </source>
</evidence>
<dbReference type="PROSITE" id="PS50011">
    <property type="entry name" value="PROTEIN_KINASE_DOM"/>
    <property type="match status" value="1"/>
</dbReference>
<dbReference type="GO" id="GO:0046872">
    <property type="term" value="F:metal ion binding"/>
    <property type="evidence" value="ECO:0007669"/>
    <property type="project" value="UniProtKB-KW"/>
</dbReference>
<evidence type="ECO:0000256" key="17">
    <source>
        <dbReference type="ARBA" id="ARBA00051680"/>
    </source>
</evidence>
<comment type="cofactor">
    <cofactor evidence="2">
        <name>Mg(2+)</name>
        <dbReference type="ChEBI" id="CHEBI:18420"/>
    </cofactor>
</comment>
<evidence type="ECO:0000256" key="15">
    <source>
        <dbReference type="ARBA" id="ARBA00049003"/>
    </source>
</evidence>
<dbReference type="GO" id="GO:0030036">
    <property type="term" value="P:actin cytoskeleton organization"/>
    <property type="evidence" value="ECO:0007669"/>
    <property type="project" value="TreeGrafter"/>
</dbReference>
<keyword evidence="10 21" id="KW-0418">Kinase</keyword>
<dbReference type="PROSITE" id="PS00109">
    <property type="entry name" value="PROTEIN_KINASE_TYR"/>
    <property type="match status" value="1"/>
</dbReference>
<comment type="cofactor">
    <cofactor evidence="1">
        <name>Mn(2+)</name>
        <dbReference type="ChEBI" id="CHEBI:29035"/>
    </cofactor>
</comment>
<evidence type="ECO:0000256" key="12">
    <source>
        <dbReference type="ARBA" id="ARBA00022842"/>
    </source>
</evidence>
<dbReference type="EC" id="2.7.12.1" evidence="4"/>
<comment type="catalytic activity">
    <reaction evidence="16">
        <text>L-threonyl-[protein] + ATP = O-phospho-L-threonyl-[protein] + ADP + H(+)</text>
        <dbReference type="Rhea" id="RHEA:46608"/>
        <dbReference type="Rhea" id="RHEA-COMP:11060"/>
        <dbReference type="Rhea" id="RHEA-COMP:11605"/>
        <dbReference type="ChEBI" id="CHEBI:15378"/>
        <dbReference type="ChEBI" id="CHEBI:30013"/>
        <dbReference type="ChEBI" id="CHEBI:30616"/>
        <dbReference type="ChEBI" id="CHEBI:61977"/>
        <dbReference type="ChEBI" id="CHEBI:456216"/>
        <dbReference type="EC" id="2.7.12.1"/>
    </reaction>
</comment>
<keyword evidence="13" id="KW-0829">Tyrosine-protein kinase</keyword>
<feature type="region of interest" description="Disordered" evidence="19">
    <location>
        <begin position="500"/>
        <end position="536"/>
    </location>
</feature>
<comment type="similarity">
    <text evidence="3">Belongs to the protein kinase superfamily. TKL Ser/Thr protein kinase family.</text>
</comment>
<dbReference type="Gene3D" id="1.10.510.10">
    <property type="entry name" value="Transferase(Phosphotransferase) domain 1"/>
    <property type="match status" value="1"/>
</dbReference>
<evidence type="ECO:0000256" key="9">
    <source>
        <dbReference type="ARBA" id="ARBA00022741"/>
    </source>
</evidence>
<reference evidence="21" key="1">
    <citation type="submission" date="2020-07" db="EMBL/GenBank/DDBJ databases">
        <title>Multicomponent nature underlies the extraordinary mechanical properties of spider dragline silk.</title>
        <authorList>
            <person name="Kono N."/>
            <person name="Nakamura H."/>
            <person name="Mori M."/>
            <person name="Yoshida Y."/>
            <person name="Ohtoshi R."/>
            <person name="Malay A.D."/>
            <person name="Moran D.A.P."/>
            <person name="Tomita M."/>
            <person name="Numata K."/>
            <person name="Arakawa K."/>
        </authorList>
    </citation>
    <scope>NUCLEOTIDE SEQUENCE</scope>
</reference>
<keyword evidence="8" id="KW-0479">Metal-binding</keyword>
<dbReference type="OrthoDB" id="20134at2759"/>
<dbReference type="GO" id="GO:0004712">
    <property type="term" value="F:protein serine/threonine/tyrosine kinase activity"/>
    <property type="evidence" value="ECO:0007669"/>
    <property type="project" value="UniProtKB-EC"/>
</dbReference>
<evidence type="ECO:0000256" key="18">
    <source>
        <dbReference type="PROSITE-ProRule" id="PRU10141"/>
    </source>
</evidence>
<evidence type="ECO:0000256" key="3">
    <source>
        <dbReference type="ARBA" id="ARBA00005843"/>
    </source>
</evidence>
<evidence type="ECO:0000256" key="4">
    <source>
        <dbReference type="ARBA" id="ARBA00013203"/>
    </source>
</evidence>
<evidence type="ECO:0000259" key="20">
    <source>
        <dbReference type="PROSITE" id="PS50011"/>
    </source>
</evidence>
<evidence type="ECO:0000256" key="5">
    <source>
        <dbReference type="ARBA" id="ARBA00022527"/>
    </source>
</evidence>
<dbReference type="Proteomes" id="UP000887116">
    <property type="component" value="Unassembled WGS sequence"/>
</dbReference>
<dbReference type="GO" id="GO:0005634">
    <property type="term" value="C:nucleus"/>
    <property type="evidence" value="ECO:0007669"/>
    <property type="project" value="TreeGrafter"/>
</dbReference>
<dbReference type="PANTHER" id="PTHR46485">
    <property type="entry name" value="LIM DOMAIN KINASE 1"/>
    <property type="match status" value="1"/>
</dbReference>
<dbReference type="InterPro" id="IPR000719">
    <property type="entry name" value="Prot_kinase_dom"/>
</dbReference>
<dbReference type="PROSITE" id="PS00107">
    <property type="entry name" value="PROTEIN_KINASE_ATP"/>
    <property type="match status" value="1"/>
</dbReference>
<keyword evidence="5" id="KW-0723">Serine/threonine-protein kinase</keyword>
<dbReference type="EMBL" id="BMAO01025034">
    <property type="protein sequence ID" value="GFQ99684.1"/>
    <property type="molecule type" value="Genomic_DNA"/>
</dbReference>
<feature type="domain" description="Protein kinase" evidence="20">
    <location>
        <begin position="109"/>
        <end position="379"/>
    </location>
</feature>
<gene>
    <name evidence="21" type="primary">TESK2</name>
    <name evidence="21" type="ORF">TNCT_19391</name>
</gene>
<evidence type="ECO:0000256" key="10">
    <source>
        <dbReference type="ARBA" id="ARBA00022777"/>
    </source>
</evidence>
<dbReference type="Pfam" id="PF07714">
    <property type="entry name" value="PK_Tyr_Ser-Thr"/>
    <property type="match status" value="1"/>
</dbReference>
<dbReference type="GO" id="GO:0005524">
    <property type="term" value="F:ATP binding"/>
    <property type="evidence" value="ECO:0007669"/>
    <property type="project" value="UniProtKB-UniRule"/>
</dbReference>
<keyword evidence="12" id="KW-0460">Magnesium</keyword>
<dbReference type="InterPro" id="IPR050940">
    <property type="entry name" value="Actin_reg-Ser/Thr_kinase"/>
</dbReference>
<comment type="caution">
    <text evidence="21">The sequence shown here is derived from an EMBL/GenBank/DDBJ whole genome shotgun (WGS) entry which is preliminary data.</text>
</comment>
<evidence type="ECO:0000256" key="14">
    <source>
        <dbReference type="ARBA" id="ARBA00023211"/>
    </source>
</evidence>
<keyword evidence="6" id="KW-0597">Phosphoprotein</keyword>
<dbReference type="SUPFAM" id="SSF56112">
    <property type="entry name" value="Protein kinase-like (PK-like)"/>
    <property type="match status" value="1"/>
</dbReference>
<keyword evidence="11 18" id="KW-0067">ATP-binding</keyword>
<dbReference type="PANTHER" id="PTHR46485:SF5">
    <property type="entry name" value="CENTER DIVIDER, ISOFORM A"/>
    <property type="match status" value="1"/>
</dbReference>
<evidence type="ECO:0000256" key="1">
    <source>
        <dbReference type="ARBA" id="ARBA00001936"/>
    </source>
</evidence>
<evidence type="ECO:0000313" key="22">
    <source>
        <dbReference type="Proteomes" id="UP000887116"/>
    </source>
</evidence>
<dbReference type="PRINTS" id="PR00109">
    <property type="entry name" value="TYRKINASE"/>
</dbReference>
<proteinExistence type="inferred from homology"/>
<evidence type="ECO:0000313" key="21">
    <source>
        <dbReference type="EMBL" id="GFQ99684.1"/>
    </source>
</evidence>
<dbReference type="GO" id="GO:0004674">
    <property type="term" value="F:protein serine/threonine kinase activity"/>
    <property type="evidence" value="ECO:0007669"/>
    <property type="project" value="UniProtKB-KW"/>
</dbReference>
<keyword evidence="7" id="KW-0808">Transferase</keyword>